<comment type="PTM">
    <text evidence="9">PSK-alpha is produced by endopeptidase digestion. PSK-beta is produced from PSK-alpha by exopeptidase digestion.</text>
</comment>
<evidence type="ECO:0000256" key="6">
    <source>
        <dbReference type="ARBA" id="ARBA00022729"/>
    </source>
</evidence>
<evidence type="ECO:0000313" key="11">
    <source>
        <dbReference type="EMBL" id="OTG31205.1"/>
    </source>
</evidence>
<comment type="similarity">
    <text evidence="2 9">Belongs to the phytosulfokine family.</text>
</comment>
<evidence type="ECO:0000256" key="1">
    <source>
        <dbReference type="ARBA" id="ARBA00004613"/>
    </source>
</evidence>
<evidence type="ECO:0000256" key="9">
    <source>
        <dbReference type="RuleBase" id="RU368031"/>
    </source>
</evidence>
<accession>A0A251V6K5</accession>
<dbReference type="OMA" id="AYVELNC"/>
<reference evidence="11" key="2">
    <citation type="submission" date="2017-02" db="EMBL/GenBank/DDBJ databases">
        <title>Sunflower complete genome.</title>
        <authorList>
            <person name="Langlade N."/>
            <person name="Munos S."/>
        </authorList>
    </citation>
    <scope>NUCLEOTIDE SEQUENCE [LARGE SCALE GENOMIC DNA]</scope>
    <source>
        <tissue evidence="11">Leaves</tissue>
    </source>
</reference>
<dbReference type="GO" id="GO:0030154">
    <property type="term" value="P:cell differentiation"/>
    <property type="evidence" value="ECO:0007669"/>
    <property type="project" value="UniProtKB-UniRule"/>
</dbReference>
<dbReference type="Pfam" id="PF06404">
    <property type="entry name" value="PSK"/>
    <property type="match status" value="1"/>
</dbReference>
<keyword evidence="5 9" id="KW-0765">Sulfation</keyword>
<keyword evidence="7 9" id="KW-0221">Differentiation</keyword>
<dbReference type="PANTHER" id="PTHR33285:SF55">
    <property type="entry name" value="PHYTOSULFOKINES 3"/>
    <property type="match status" value="1"/>
</dbReference>
<name>A0A251V6K5_HELAN</name>
<keyword evidence="3 9" id="KW-0217">Developmental protein</keyword>
<evidence type="ECO:0000256" key="2">
    <source>
        <dbReference type="ARBA" id="ARBA00010781"/>
    </source>
</evidence>
<keyword evidence="12" id="KW-1185">Reference proteome</keyword>
<comment type="subcellular location">
    <subcellularLocation>
        <location evidence="1 9">Secreted</location>
    </subcellularLocation>
</comment>
<evidence type="ECO:0000313" key="12">
    <source>
        <dbReference type="Proteomes" id="UP000215914"/>
    </source>
</evidence>
<feature type="chain" id="PRO_5031591043" description="Phytosulfokine" evidence="9">
    <location>
        <begin position="27"/>
        <end position="84"/>
    </location>
</feature>
<sequence>MSKPIKLTTLCTIALLLLSSLSYAVARVPPSVGTITPVETHHSDEEINKAYVELNCRDEEEEECLMRRTLVAHLDYIYTQNKQP</sequence>
<evidence type="ECO:0000256" key="4">
    <source>
        <dbReference type="ARBA" id="ARBA00022525"/>
    </source>
</evidence>
<evidence type="ECO:0000256" key="8">
    <source>
        <dbReference type="ARBA" id="ARBA00023030"/>
    </source>
</evidence>
<proteinExistence type="inferred from homology"/>
<dbReference type="GO" id="GO:0008283">
    <property type="term" value="P:cell population proliferation"/>
    <property type="evidence" value="ECO:0007669"/>
    <property type="project" value="UniProtKB-UniRule"/>
</dbReference>
<dbReference type="EMBL" id="MNCJ02000318">
    <property type="protein sequence ID" value="KAF5814182.1"/>
    <property type="molecule type" value="Genomic_DNA"/>
</dbReference>
<evidence type="ECO:0000313" key="10">
    <source>
        <dbReference type="EMBL" id="KAF5814182.1"/>
    </source>
</evidence>
<evidence type="ECO:0000256" key="3">
    <source>
        <dbReference type="ARBA" id="ARBA00022473"/>
    </source>
</evidence>
<protein>
    <recommendedName>
        <fullName evidence="9">Phytosulfokine</fullName>
    </recommendedName>
    <component>
        <recommendedName>
            <fullName evidence="9">Phytosulfokine-alpha</fullName>
            <shortName evidence="9">PSK-alpha</shortName>
            <shortName evidence="9">Phytosulfokine-a</shortName>
        </recommendedName>
    </component>
    <component>
        <recommendedName>
            <fullName evidence="9">Phytosulfokine-beta</fullName>
            <shortName evidence="9">PSK-beta</shortName>
            <shortName evidence="9">Phytosulfokine-b</shortName>
        </recommendedName>
    </component>
</protein>
<dbReference type="Gramene" id="mRNA:HanXRQr2_Chr03g0107901">
    <property type="protein sequence ID" value="mRNA:HanXRQr2_Chr03g0107901"/>
    <property type="gene ID" value="HanXRQr2_Chr03g0107901"/>
</dbReference>
<dbReference type="Proteomes" id="UP000215914">
    <property type="component" value="Chromosome 3"/>
</dbReference>
<dbReference type="InterPro" id="IPR009438">
    <property type="entry name" value="Phytosulfokine"/>
</dbReference>
<comment type="PTM">
    <text evidence="9">Sulfation is important for activity and for the binding to a putative membrane receptor.</text>
</comment>
<reference evidence="10 12" key="1">
    <citation type="journal article" date="2017" name="Nature">
        <title>The sunflower genome provides insights into oil metabolism, flowering and Asterid evolution.</title>
        <authorList>
            <person name="Badouin H."/>
            <person name="Gouzy J."/>
            <person name="Grassa C.J."/>
            <person name="Murat F."/>
            <person name="Staton S.E."/>
            <person name="Cottret L."/>
            <person name="Lelandais-Briere C."/>
            <person name="Owens G.L."/>
            <person name="Carrere S."/>
            <person name="Mayjonade B."/>
            <person name="Legrand L."/>
            <person name="Gill N."/>
            <person name="Kane N.C."/>
            <person name="Bowers J.E."/>
            <person name="Hubner S."/>
            <person name="Bellec A."/>
            <person name="Berard A."/>
            <person name="Berges H."/>
            <person name="Blanchet N."/>
            <person name="Boniface M.C."/>
            <person name="Brunel D."/>
            <person name="Catrice O."/>
            <person name="Chaidir N."/>
            <person name="Claudel C."/>
            <person name="Donnadieu C."/>
            <person name="Faraut T."/>
            <person name="Fievet G."/>
            <person name="Helmstetter N."/>
            <person name="King M."/>
            <person name="Knapp S.J."/>
            <person name="Lai Z."/>
            <person name="Le Paslier M.C."/>
            <person name="Lippi Y."/>
            <person name="Lorenzon L."/>
            <person name="Mandel J.R."/>
            <person name="Marage G."/>
            <person name="Marchand G."/>
            <person name="Marquand E."/>
            <person name="Bret-Mestries E."/>
            <person name="Morien E."/>
            <person name="Nambeesan S."/>
            <person name="Nguyen T."/>
            <person name="Pegot-Espagnet P."/>
            <person name="Pouilly N."/>
            <person name="Raftis F."/>
            <person name="Sallet E."/>
            <person name="Schiex T."/>
            <person name="Thomas J."/>
            <person name="Vandecasteele C."/>
            <person name="Vares D."/>
            <person name="Vear F."/>
            <person name="Vautrin S."/>
            <person name="Crespi M."/>
            <person name="Mangin B."/>
            <person name="Burke J.M."/>
            <person name="Salse J."/>
            <person name="Munos S."/>
            <person name="Vincourt P."/>
            <person name="Rieseberg L.H."/>
            <person name="Langlade N.B."/>
        </authorList>
    </citation>
    <scope>NUCLEOTIDE SEQUENCE [LARGE SCALE GENOMIC DNA]</scope>
    <source>
        <strain evidence="12">cv. SF193</strain>
        <tissue evidence="10">Leaves</tissue>
    </source>
</reference>
<dbReference type="InParanoid" id="A0A251V6K5"/>
<organism evidence="11 12">
    <name type="scientific">Helianthus annuus</name>
    <name type="common">Common sunflower</name>
    <dbReference type="NCBI Taxonomy" id="4232"/>
    <lineage>
        <taxon>Eukaryota</taxon>
        <taxon>Viridiplantae</taxon>
        <taxon>Streptophyta</taxon>
        <taxon>Embryophyta</taxon>
        <taxon>Tracheophyta</taxon>
        <taxon>Spermatophyta</taxon>
        <taxon>Magnoliopsida</taxon>
        <taxon>eudicotyledons</taxon>
        <taxon>Gunneridae</taxon>
        <taxon>Pentapetalae</taxon>
        <taxon>asterids</taxon>
        <taxon>campanulids</taxon>
        <taxon>Asterales</taxon>
        <taxon>Asteraceae</taxon>
        <taxon>Asteroideae</taxon>
        <taxon>Heliantheae alliance</taxon>
        <taxon>Heliantheae</taxon>
        <taxon>Helianthus</taxon>
    </lineage>
</organism>
<keyword evidence="6 9" id="KW-0732">Signal</keyword>
<keyword evidence="8 9" id="KW-0339">Growth factor</keyword>
<evidence type="ECO:0000256" key="7">
    <source>
        <dbReference type="ARBA" id="ARBA00022782"/>
    </source>
</evidence>
<dbReference type="AlphaFoldDB" id="A0A251V6K5"/>
<comment type="function">
    <text evidence="9">Promotes plant cell differentiation, organogenesis and somatic embryogenesis as well as cell proliferation.</text>
</comment>
<keyword evidence="4 9" id="KW-0964">Secreted</keyword>
<dbReference type="EMBL" id="CM007892">
    <property type="protein sequence ID" value="OTG31205.1"/>
    <property type="molecule type" value="Genomic_DNA"/>
</dbReference>
<dbReference type="GO" id="GO:0008083">
    <property type="term" value="F:growth factor activity"/>
    <property type="evidence" value="ECO:0007669"/>
    <property type="project" value="UniProtKB-UniRule"/>
</dbReference>
<feature type="signal peptide" evidence="9">
    <location>
        <begin position="1"/>
        <end position="26"/>
    </location>
</feature>
<dbReference type="PANTHER" id="PTHR33285">
    <property type="entry name" value="PHYTOSULFOKINES 3"/>
    <property type="match status" value="1"/>
</dbReference>
<dbReference type="GO" id="GO:0005576">
    <property type="term" value="C:extracellular region"/>
    <property type="evidence" value="ECO:0007669"/>
    <property type="project" value="UniProtKB-SubCell"/>
</dbReference>
<gene>
    <name evidence="11" type="primary">ATPSK5</name>
    <name evidence="11" type="ORF">HannXRQ_Chr03g0072941</name>
    <name evidence="10" type="ORF">HanXRQr2_Chr03g0107901</name>
</gene>
<reference evidence="10" key="3">
    <citation type="submission" date="2020-06" db="EMBL/GenBank/DDBJ databases">
        <title>Helianthus annuus Genome sequencing and assembly Release 2.</title>
        <authorList>
            <person name="Gouzy J."/>
            <person name="Langlade N."/>
            <person name="Munos S."/>
        </authorList>
    </citation>
    <scope>NUCLEOTIDE SEQUENCE</scope>
    <source>
        <tissue evidence="10">Leaves</tissue>
    </source>
</reference>
<evidence type="ECO:0000256" key="5">
    <source>
        <dbReference type="ARBA" id="ARBA00022641"/>
    </source>
</evidence>